<dbReference type="PROSITE" id="PS50943">
    <property type="entry name" value="HTH_CROC1"/>
    <property type="match status" value="1"/>
</dbReference>
<dbReference type="Gene3D" id="1.10.260.40">
    <property type="entry name" value="lambda repressor-like DNA-binding domains"/>
    <property type="match status" value="1"/>
</dbReference>
<dbReference type="AlphaFoldDB" id="A0A0S4TTJ0"/>
<accession>A0A0S4TTJ0</accession>
<gene>
    <name evidence="3" type="ORF">HF909_10550</name>
    <name evidence="2" type="ORF">RUN39_v1_570011</name>
</gene>
<dbReference type="PATRIC" id="fig|305.106.peg.758"/>
<dbReference type="CDD" id="cd00093">
    <property type="entry name" value="HTH_XRE"/>
    <property type="match status" value="1"/>
</dbReference>
<protein>
    <submittedName>
        <fullName evidence="3">Helix-turn-helix transcriptional regulator</fullName>
    </submittedName>
    <submittedName>
        <fullName evidence="2">Putative transcription regulator protein (HipB)</fullName>
    </submittedName>
</protein>
<dbReference type="InterPro" id="IPR017507">
    <property type="entry name" value="Tscrpt_reg_HipB-like"/>
</dbReference>
<evidence type="ECO:0000313" key="4">
    <source>
        <dbReference type="Proteomes" id="UP000593970"/>
    </source>
</evidence>
<sequence>MESLLSSAPQLSAHLKSLRKARGLTQAQLGALLGVSQNRIADIEKDPGAVGFEQLLRILHALGAQLTLRTSAPAGGPSAAPADW</sequence>
<feature type="domain" description="HTH cro/C1-type" evidence="1">
    <location>
        <begin position="15"/>
        <end position="69"/>
    </location>
</feature>
<evidence type="ECO:0000259" key="1">
    <source>
        <dbReference type="PROSITE" id="PS50943"/>
    </source>
</evidence>
<dbReference type="EMBL" id="CP051169">
    <property type="protein sequence ID" value="QOK96831.1"/>
    <property type="molecule type" value="Genomic_DNA"/>
</dbReference>
<dbReference type="RefSeq" id="WP_020749234.1">
    <property type="nucleotide sequence ID" value="NZ_CP103852.1"/>
</dbReference>
<name>A0A0S4TTJ0_RALSL</name>
<dbReference type="Proteomes" id="UP000593970">
    <property type="component" value="Chromosome"/>
</dbReference>
<reference evidence="3" key="2">
    <citation type="submission" date="2020-04" db="EMBL/GenBank/DDBJ databases">
        <title>Ralstonia pseudosolanacearum UW576, UW763, UW773, and UW774.</title>
        <authorList>
            <person name="Steidl O."/>
            <person name="Truchon A."/>
            <person name="Allen C."/>
        </authorList>
    </citation>
    <scope>NUCLEOTIDE SEQUENCE</scope>
    <source>
        <strain evidence="3">RUN2474</strain>
    </source>
</reference>
<dbReference type="SUPFAM" id="SSF47413">
    <property type="entry name" value="lambda repressor-like DNA-binding domains"/>
    <property type="match status" value="1"/>
</dbReference>
<dbReference type="GO" id="GO:0003677">
    <property type="term" value="F:DNA binding"/>
    <property type="evidence" value="ECO:0007669"/>
    <property type="project" value="InterPro"/>
</dbReference>
<evidence type="ECO:0000313" key="3">
    <source>
        <dbReference type="EMBL" id="QOK96831.1"/>
    </source>
</evidence>
<dbReference type="EMBL" id="LN899819">
    <property type="protein sequence ID" value="CUV13308.1"/>
    <property type="molecule type" value="Genomic_DNA"/>
</dbReference>
<proteinExistence type="predicted"/>
<organism evidence="2">
    <name type="scientific">Ralstonia solanacearum</name>
    <name type="common">Pseudomonas solanacearum</name>
    <dbReference type="NCBI Taxonomy" id="305"/>
    <lineage>
        <taxon>Bacteria</taxon>
        <taxon>Pseudomonadati</taxon>
        <taxon>Pseudomonadota</taxon>
        <taxon>Betaproteobacteria</taxon>
        <taxon>Burkholderiales</taxon>
        <taxon>Burkholderiaceae</taxon>
        <taxon>Ralstonia</taxon>
        <taxon>Ralstonia solanacearum species complex</taxon>
    </lineage>
</organism>
<dbReference type="InterPro" id="IPR010982">
    <property type="entry name" value="Lambda_DNA-bd_dom_sf"/>
</dbReference>
<reference evidence="2" key="1">
    <citation type="submission" date="2015-10" db="EMBL/GenBank/DDBJ databases">
        <authorList>
            <person name="Gilbert D.G."/>
        </authorList>
    </citation>
    <scope>NUCLEOTIDE SEQUENCE</scope>
    <source>
        <strain evidence="2">Phyl III-seqv23</strain>
    </source>
</reference>
<reference evidence="4" key="3">
    <citation type="submission" date="2020-04" db="EMBL/GenBank/DDBJ databases">
        <title>Ralstonia solanacearum UW576, UW763, UW773, and UW774.</title>
        <authorList>
            <person name="Steidl O."/>
            <person name="Truchon A."/>
            <person name="Allen C."/>
        </authorList>
    </citation>
    <scope>NUCLEOTIDE SEQUENCE [LARGE SCALE GENOMIC DNA]</scope>
    <source>
        <strain evidence="4">UW774</strain>
    </source>
</reference>
<dbReference type="Pfam" id="PF01381">
    <property type="entry name" value="HTH_3"/>
    <property type="match status" value="1"/>
</dbReference>
<evidence type="ECO:0000313" key="2">
    <source>
        <dbReference type="EMBL" id="CUV13308.1"/>
    </source>
</evidence>
<dbReference type="SMART" id="SM00530">
    <property type="entry name" value="HTH_XRE"/>
    <property type="match status" value="1"/>
</dbReference>
<dbReference type="NCBIfam" id="TIGR03070">
    <property type="entry name" value="couple_hipB"/>
    <property type="match status" value="1"/>
</dbReference>
<dbReference type="InterPro" id="IPR001387">
    <property type="entry name" value="Cro/C1-type_HTH"/>
</dbReference>